<dbReference type="RefSeq" id="XP_053580928.1">
    <property type="nucleotide sequence ID" value="XM_053732015.1"/>
</dbReference>
<keyword evidence="2" id="KW-0732">Signal</keyword>
<proteinExistence type="predicted"/>
<dbReference type="Proteomes" id="UP000483820">
    <property type="component" value="Chromosome V"/>
</dbReference>
<evidence type="ECO:0000313" key="4">
    <source>
        <dbReference type="Proteomes" id="UP000483820"/>
    </source>
</evidence>
<feature type="region of interest" description="Disordered" evidence="1">
    <location>
        <begin position="29"/>
        <end position="48"/>
    </location>
</feature>
<dbReference type="KEGG" id="crq:GCK72_017306"/>
<organism evidence="3 4">
    <name type="scientific">Caenorhabditis remanei</name>
    <name type="common">Caenorhabditis vulgaris</name>
    <dbReference type="NCBI Taxonomy" id="31234"/>
    <lineage>
        <taxon>Eukaryota</taxon>
        <taxon>Metazoa</taxon>
        <taxon>Ecdysozoa</taxon>
        <taxon>Nematoda</taxon>
        <taxon>Chromadorea</taxon>
        <taxon>Rhabditida</taxon>
        <taxon>Rhabditina</taxon>
        <taxon>Rhabditomorpha</taxon>
        <taxon>Rhabditoidea</taxon>
        <taxon>Rhabditidae</taxon>
        <taxon>Peloderinae</taxon>
        <taxon>Caenorhabditis</taxon>
    </lineage>
</organism>
<evidence type="ECO:0000313" key="3">
    <source>
        <dbReference type="EMBL" id="KAF1750755.1"/>
    </source>
</evidence>
<dbReference type="AlphaFoldDB" id="A0A6A5G7U3"/>
<feature type="compositionally biased region" description="Polar residues" evidence="1">
    <location>
        <begin position="71"/>
        <end position="85"/>
    </location>
</feature>
<feature type="region of interest" description="Disordered" evidence="1">
    <location>
        <begin position="66"/>
        <end position="85"/>
    </location>
</feature>
<dbReference type="CTD" id="9826801"/>
<reference evidence="3 4" key="1">
    <citation type="submission" date="2019-12" db="EMBL/GenBank/DDBJ databases">
        <title>Chromosome-level assembly of the Caenorhabditis remanei genome.</title>
        <authorList>
            <person name="Teterina A.A."/>
            <person name="Willis J.H."/>
            <person name="Phillips P.C."/>
        </authorList>
    </citation>
    <scope>NUCLEOTIDE SEQUENCE [LARGE SCALE GENOMIC DNA]</scope>
    <source>
        <strain evidence="3 4">PX506</strain>
        <tissue evidence="3">Whole organism</tissue>
    </source>
</reference>
<accession>A0A6A5G7U3</accession>
<gene>
    <name evidence="3" type="ORF">GCK72_017306</name>
</gene>
<feature type="chain" id="PRO_5025357583" evidence="2">
    <location>
        <begin position="21"/>
        <end position="120"/>
    </location>
</feature>
<feature type="compositionally biased region" description="Basic and acidic residues" evidence="1">
    <location>
        <begin position="35"/>
        <end position="44"/>
    </location>
</feature>
<name>A0A6A5G7U3_CAERE</name>
<protein>
    <submittedName>
        <fullName evidence="3">Uncharacterized protein</fullName>
    </submittedName>
</protein>
<feature type="signal peptide" evidence="2">
    <location>
        <begin position="1"/>
        <end position="20"/>
    </location>
</feature>
<dbReference type="GeneID" id="9826801"/>
<dbReference type="EMBL" id="WUAV01000005">
    <property type="protein sequence ID" value="KAF1750755.1"/>
    <property type="molecule type" value="Genomic_DNA"/>
</dbReference>
<evidence type="ECO:0000256" key="2">
    <source>
        <dbReference type="SAM" id="SignalP"/>
    </source>
</evidence>
<evidence type="ECO:0000256" key="1">
    <source>
        <dbReference type="SAM" id="MobiDB-lite"/>
    </source>
</evidence>
<comment type="caution">
    <text evidence="3">The sequence shown here is derived from an EMBL/GenBank/DDBJ whole genome shotgun (WGS) entry which is preliminary data.</text>
</comment>
<sequence>MDNNRRIVVVLAMLVVSTIAIEIQDAGSFPTGQDYQKEKAKEGQEPANYKKTYHRVIPGGSEHAEVVASNGPGSNSFSQTYSKHQSFGSADTMQSQSFSSNNNAVSAAEVTQKVAEVTVL</sequence>